<dbReference type="Proteomes" id="UP000069906">
    <property type="component" value="Chromosome"/>
</dbReference>
<dbReference type="GeneID" id="25159113"/>
<dbReference type="AlphaFoldDB" id="A0A0F7P8D4"/>
<reference evidence="2 3" key="1">
    <citation type="journal article" date="2015" name="ISME J.">
        <title>Elemental sulfur and acetate can support life of a novel strictly anaerobic haloarchaeon.</title>
        <authorList>
            <person name="Sorokin D.Y."/>
            <person name="Kublanov I.V."/>
            <person name="Gavrilov S.N."/>
            <person name="Rojo D."/>
            <person name="Roman P."/>
            <person name="Golyshin P.N."/>
            <person name="Slepak V.Z."/>
            <person name="Smedile F."/>
            <person name="Ferrer M."/>
            <person name="Messina E."/>
            <person name="La Cono V."/>
            <person name="Yakimov M.M."/>
        </authorList>
    </citation>
    <scope>NUCLEOTIDE SEQUENCE [LARGE SCALE GENOMIC DNA]</scope>
    <source>
        <strain evidence="2 3">HSR2</strain>
    </source>
</reference>
<evidence type="ECO:0000313" key="3">
    <source>
        <dbReference type="Proteomes" id="UP000069906"/>
    </source>
</evidence>
<sequence length="316" mass="36019">MSDEKGVFTISLDTELAWGTFDKGNVERYEEAYRNTPAVIDQLCDIFDEYEIPATWAIVSHLLEDCDGDHSDRTSPDLEWVDDWFGELPCASGMDKDLWYAPWLMDRLQDCETEQEIGLHGSTHMQLGADGCSRKQAEEEIKAAVETLQAHGVEPKSFVFPRNDVGHVDVLQEHGIKAYRGVDDRWYERGSIPNGVKPLLRFFYEAIRGTPPVVEPVDRDGVVEIPGSQVFRPSYDGWQYTPGESSVARAKKGLQRAVETGRVFHLWFHPFNLGHDIEQDLERVEQILESAANLCDDEKLACLPMRKVVSRKKYRL</sequence>
<dbReference type="InterPro" id="IPR002509">
    <property type="entry name" value="NODB_dom"/>
</dbReference>
<dbReference type="OrthoDB" id="10436at2157"/>
<dbReference type="EMBL" id="CP008874">
    <property type="protein sequence ID" value="AKH97421.1"/>
    <property type="molecule type" value="Genomic_DNA"/>
</dbReference>
<keyword evidence="3" id="KW-1185">Reference proteome</keyword>
<dbReference type="Pfam" id="PF01522">
    <property type="entry name" value="Polysacc_deac_1"/>
    <property type="match status" value="1"/>
</dbReference>
<organism evidence="2 3">
    <name type="scientific">Halanaeroarchaeum sulfurireducens</name>
    <dbReference type="NCBI Taxonomy" id="1604004"/>
    <lineage>
        <taxon>Archaea</taxon>
        <taxon>Methanobacteriati</taxon>
        <taxon>Methanobacteriota</taxon>
        <taxon>Stenosarchaea group</taxon>
        <taxon>Halobacteria</taxon>
        <taxon>Halobacteriales</taxon>
        <taxon>Halobacteriaceae</taxon>
        <taxon>Halanaeroarchaeum</taxon>
    </lineage>
</organism>
<dbReference type="GO" id="GO:0016810">
    <property type="term" value="F:hydrolase activity, acting on carbon-nitrogen (but not peptide) bonds"/>
    <property type="evidence" value="ECO:0007669"/>
    <property type="project" value="InterPro"/>
</dbReference>
<feature type="domain" description="NodB homology" evidence="1">
    <location>
        <begin position="17"/>
        <end position="164"/>
    </location>
</feature>
<accession>A0A0F7P8D4</accession>
<protein>
    <submittedName>
        <fullName evidence="2">Polysaccharide deacetylase</fullName>
    </submittedName>
</protein>
<proteinExistence type="predicted"/>
<dbReference type="GO" id="GO:0005975">
    <property type="term" value="P:carbohydrate metabolic process"/>
    <property type="evidence" value="ECO:0007669"/>
    <property type="project" value="InterPro"/>
</dbReference>
<dbReference type="Gene3D" id="3.20.20.370">
    <property type="entry name" value="Glycoside hydrolase/deacetylase"/>
    <property type="match status" value="1"/>
</dbReference>
<evidence type="ECO:0000313" key="2">
    <source>
        <dbReference type="EMBL" id="AKH97421.1"/>
    </source>
</evidence>
<gene>
    <name evidence="2" type="ORF">HLASF_0930</name>
</gene>
<dbReference type="SUPFAM" id="SSF88713">
    <property type="entry name" value="Glycoside hydrolase/deacetylase"/>
    <property type="match status" value="1"/>
</dbReference>
<dbReference type="HOGENOM" id="CLU_071509_0_0_2"/>
<dbReference type="InterPro" id="IPR011330">
    <property type="entry name" value="Glyco_hydro/deAcase_b/a-brl"/>
</dbReference>
<dbReference type="RefSeq" id="WP_050048186.1">
    <property type="nucleotide sequence ID" value="NZ_CP008874.1"/>
</dbReference>
<name>A0A0F7P8D4_9EURY</name>
<dbReference type="KEGG" id="hsu:HLASF_0930"/>
<evidence type="ECO:0000259" key="1">
    <source>
        <dbReference type="Pfam" id="PF01522"/>
    </source>
</evidence>